<dbReference type="EMBL" id="JABFUD020000008">
    <property type="protein sequence ID" value="KAI5076048.1"/>
    <property type="molecule type" value="Genomic_DNA"/>
</dbReference>
<proteinExistence type="predicted"/>
<comment type="caution">
    <text evidence="1">The sequence shown here is derived from an EMBL/GenBank/DDBJ whole genome shotgun (WGS) entry which is preliminary data.</text>
</comment>
<protein>
    <submittedName>
        <fullName evidence="1">Uncharacterized protein</fullName>
    </submittedName>
</protein>
<reference evidence="1" key="1">
    <citation type="submission" date="2021-01" db="EMBL/GenBank/DDBJ databases">
        <title>Adiantum capillus-veneris genome.</title>
        <authorList>
            <person name="Fang Y."/>
            <person name="Liao Q."/>
        </authorList>
    </citation>
    <scope>NUCLEOTIDE SEQUENCE</scope>
    <source>
        <strain evidence="1">H3</strain>
        <tissue evidence="1">Leaf</tissue>
    </source>
</reference>
<dbReference type="Proteomes" id="UP000886520">
    <property type="component" value="Chromosome 8"/>
</dbReference>
<name>A0A9D4UXX6_ADICA</name>
<evidence type="ECO:0000313" key="2">
    <source>
        <dbReference type="Proteomes" id="UP000886520"/>
    </source>
</evidence>
<gene>
    <name evidence="1" type="ORF">GOP47_0008113</name>
</gene>
<dbReference type="AlphaFoldDB" id="A0A9D4UXX6"/>
<evidence type="ECO:0000313" key="1">
    <source>
        <dbReference type="EMBL" id="KAI5076048.1"/>
    </source>
</evidence>
<sequence>MVRMKKVARAVGDIGDASASLVRRGRPRKTEEELLAAESRRPKRLFELSITISVGGVDVDTGLLLVLKEFLGKETIAGMCSVERGGTVFHLHFCRPLGSHLTKGVEWSNGKLLLYGSAWHFLARLRTTTYSTFLYSKVPLTPVWIGS</sequence>
<keyword evidence="2" id="KW-1185">Reference proteome</keyword>
<accession>A0A9D4UXX6</accession>
<organism evidence="1 2">
    <name type="scientific">Adiantum capillus-veneris</name>
    <name type="common">Maidenhair fern</name>
    <dbReference type="NCBI Taxonomy" id="13818"/>
    <lineage>
        <taxon>Eukaryota</taxon>
        <taxon>Viridiplantae</taxon>
        <taxon>Streptophyta</taxon>
        <taxon>Embryophyta</taxon>
        <taxon>Tracheophyta</taxon>
        <taxon>Polypodiopsida</taxon>
        <taxon>Polypodiidae</taxon>
        <taxon>Polypodiales</taxon>
        <taxon>Pteridineae</taxon>
        <taxon>Pteridaceae</taxon>
        <taxon>Vittarioideae</taxon>
        <taxon>Adiantum</taxon>
    </lineage>
</organism>